<proteinExistence type="predicted"/>
<dbReference type="GO" id="GO:0016755">
    <property type="term" value="F:aminoacyltransferase activity"/>
    <property type="evidence" value="ECO:0007669"/>
    <property type="project" value="InterPro"/>
</dbReference>
<dbReference type="AlphaFoldDB" id="A0AAV2ZB79"/>
<accession>A0AAV2ZB79</accession>
<reference evidence="2" key="1">
    <citation type="submission" date="2022-11" db="EMBL/GenBank/DDBJ databases">
        <authorList>
            <person name="Morgan W.R."/>
            <person name="Tartar A."/>
        </authorList>
    </citation>
    <scope>NUCLEOTIDE SEQUENCE</scope>
    <source>
        <strain evidence="2">ARSEF 373</strain>
    </source>
</reference>
<evidence type="ECO:0000313" key="3">
    <source>
        <dbReference type="Proteomes" id="UP001146120"/>
    </source>
</evidence>
<feature type="compositionally biased region" description="Low complexity" evidence="1">
    <location>
        <begin position="501"/>
        <end position="560"/>
    </location>
</feature>
<gene>
    <name evidence="2" type="ORF">N0F65_006013</name>
</gene>
<reference evidence="2" key="2">
    <citation type="journal article" date="2023" name="Microbiol Resour">
        <title>Decontamination and Annotation of the Draft Genome Sequence of the Oomycete Lagenidium giganteum ARSEF 373.</title>
        <authorList>
            <person name="Morgan W.R."/>
            <person name="Tartar A."/>
        </authorList>
    </citation>
    <scope>NUCLEOTIDE SEQUENCE</scope>
    <source>
        <strain evidence="2">ARSEF 373</strain>
    </source>
</reference>
<dbReference type="Proteomes" id="UP001146120">
    <property type="component" value="Unassembled WGS sequence"/>
</dbReference>
<evidence type="ECO:0000313" key="2">
    <source>
        <dbReference type="EMBL" id="DBA01865.1"/>
    </source>
</evidence>
<organism evidence="2 3">
    <name type="scientific">Lagenidium giganteum</name>
    <dbReference type="NCBI Taxonomy" id="4803"/>
    <lineage>
        <taxon>Eukaryota</taxon>
        <taxon>Sar</taxon>
        <taxon>Stramenopiles</taxon>
        <taxon>Oomycota</taxon>
        <taxon>Peronosporomycetes</taxon>
        <taxon>Pythiales</taxon>
        <taxon>Pythiaceae</taxon>
    </lineage>
</organism>
<dbReference type="EMBL" id="DAKRPA010000040">
    <property type="protein sequence ID" value="DBA01865.1"/>
    <property type="molecule type" value="Genomic_DNA"/>
</dbReference>
<evidence type="ECO:0000256" key="1">
    <source>
        <dbReference type="SAM" id="MobiDB-lite"/>
    </source>
</evidence>
<feature type="region of interest" description="Disordered" evidence="1">
    <location>
        <begin position="495"/>
        <end position="579"/>
    </location>
</feature>
<comment type="caution">
    <text evidence="2">The sequence shown here is derived from an EMBL/GenBank/DDBJ whole genome shotgun (WGS) entry which is preliminary data.</text>
</comment>
<dbReference type="InterPro" id="IPR032048">
    <property type="entry name" value="TGase_elicitor"/>
</dbReference>
<dbReference type="Pfam" id="PF16683">
    <property type="entry name" value="TGase_elicitor"/>
    <property type="match status" value="2"/>
</dbReference>
<sequence>MPRPRRKSAVALPRVNYGNHRNFPFWVLPLPVLTERGALLCRAGLDWTGPDQTTPLRSSLLHSPICQRFPRVLRQIPHCFVHYLSNYLAMVATPKVLVAYAAVAVAAINGVSAAPIVTNPFTKVADVVPLKAADHPARGFVLKRQPKVEVFDVVVNEAAALLPPRRLRALEESANGDIERLEKYFGERMERNFNVLNDNYKEAEFKPSPWPSSYWPMYKDGLNYRWNGNEPSAAEKYAKAFGKDVDAFKEGISKKSGVLSQSDNKSCREDSDCDGDYCGKREGESADVDTVFTGARYDGPSDSDAVDRFGRFTDAARRDLGPGYFHIAFSNIMGKHGKSFVIDTSADAPVWNQPIRGYSVKNVQIVDPAVAGAVFFGASAYPFNDDAKKVAYVETEIAWVFEREDNRPYVPDHAEDATHRELYTYVLELNGDDEIIGGEWVGKSRAEHPDFLWFAAGKAPLDTVTSFGLSNADVQELLAMSIACNREDVVMTVHAPRSNDDNNNSNNNNSNSDNNSSNDNTSSDDTSRDNTSSDNTSNDNTSNDNTSNDNTSDDNTSSDNNSDDNNSDDNNNGENIIDDVVPLKSADNPARGFVLKREPKVEVFNVVVNEAAAMLPPLHPTSRRLRTRTLEESSNGDLERLEKYFDERMERNFNVLNDNYKEAEIKNTPWPSSYWPMYKDGLNYRWDGDEPSPAEKYAIAFGKDVEDDAVDRFGRFTDAARRDLGAGYFHIAFSNIMGKHGKSFVIDTSPDAAVWNQPIRGYKVKSAQIVDPAVAGAIFFGASAYPFNDDAKKVAYVETEIAWIFEREDNRAYVPDHIEDATHYELYTYVLELDDDDEIIGGEWVGESRAKHPDFLWLTTDRASRDEVTGFGLSNADVQELLEMSVACDN</sequence>
<protein>
    <submittedName>
        <fullName evidence="2">Uncharacterized protein</fullName>
    </submittedName>
</protein>
<name>A0AAV2ZB79_9STRA</name>
<keyword evidence="3" id="KW-1185">Reference proteome</keyword>
<dbReference type="Gene3D" id="3.30.40.240">
    <property type="entry name" value="Transglutaminase elicitor, body domain"/>
    <property type="match status" value="2"/>
</dbReference>